<dbReference type="GO" id="GO:0022857">
    <property type="term" value="F:transmembrane transporter activity"/>
    <property type="evidence" value="ECO:0007669"/>
    <property type="project" value="InterPro"/>
</dbReference>
<dbReference type="eggNOG" id="COG2814">
    <property type="taxonomic scope" value="Bacteria"/>
</dbReference>
<sequence>MSEKPVPPGRSTSSGYSAVWRLPGAPFLLVVGAAARLGAGMTPLALLLLVRDSTGGYLHAGLAGGCYALTGAAAGPVLGRLADRLGSARVLVAAGVAHACALLLLVAVAGWSWAAVCAAATAAGASYPPLTPVVRGAWSVMAARELRRTAMAAESAVFELVFVAGPLLVSISVLLSSPAGALVCAAVTTLLGSLALSRSAALRGPRAAVATTGLGPLRVPGFPAVLVCVGALGVGFGMVSVAVPAAAEGTAGAAGVLLALWGLGSGVGGLWFGLRRGGGAGTRQLAVLLWLNALATAALALAAGPVALGVAIVLAGLVIAPALTVYLLLVDRIVPDGMLTEAHTWVAALPVAANSAGGAVAGALVDGPAGTAVAFAAAGGVIALAAATAARTRGPIDRAERAAQG</sequence>
<evidence type="ECO:0000313" key="3">
    <source>
        <dbReference type="Proteomes" id="UP000002213"/>
    </source>
</evidence>
<evidence type="ECO:0000313" key="2">
    <source>
        <dbReference type="EMBL" id="ACU37804.1"/>
    </source>
</evidence>
<feature type="transmembrane region" description="Helical" evidence="1">
    <location>
        <begin position="56"/>
        <end position="78"/>
    </location>
</feature>
<feature type="transmembrane region" description="Helical" evidence="1">
    <location>
        <begin position="310"/>
        <end position="330"/>
    </location>
</feature>
<reference evidence="2 3" key="1">
    <citation type="journal article" date="2009" name="Stand. Genomic Sci.">
        <title>Complete genome sequence of Actinosynnema mirum type strain (101).</title>
        <authorList>
            <person name="Land M."/>
            <person name="Lapidus A."/>
            <person name="Mayilraj S."/>
            <person name="Chen F."/>
            <person name="Copeland A."/>
            <person name="Del Rio T.G."/>
            <person name="Nolan M."/>
            <person name="Lucas S."/>
            <person name="Tice H."/>
            <person name="Cheng J.F."/>
            <person name="Chertkov O."/>
            <person name="Bruce D."/>
            <person name="Goodwin L."/>
            <person name="Pitluck S."/>
            <person name="Rohde M."/>
            <person name="Goker M."/>
            <person name="Pati A."/>
            <person name="Ivanova N."/>
            <person name="Mavromatis K."/>
            <person name="Chen A."/>
            <person name="Palaniappan K."/>
            <person name="Hauser L."/>
            <person name="Chang Y.J."/>
            <person name="Jeffries C.C."/>
            <person name="Brettin T."/>
            <person name="Detter J.C."/>
            <person name="Han C."/>
            <person name="Chain P."/>
            <person name="Tindall B.J."/>
            <person name="Bristow J."/>
            <person name="Eisen J.A."/>
            <person name="Markowitz V."/>
            <person name="Hugenholtz P."/>
            <person name="Kyrpides N.C."/>
            <person name="Klenk H.P."/>
        </authorList>
    </citation>
    <scope>NUCLEOTIDE SEQUENCE [LARGE SCALE GENOMIC DNA]</scope>
    <source>
        <strain evidence="3">ATCC 29888 / DSM 43827 / JCM 3225 / NBRC 14064 / NCIMB 13271 / NRRL B-12336 / IMRU 3971 / 101</strain>
    </source>
</reference>
<dbReference type="InterPro" id="IPR036259">
    <property type="entry name" value="MFS_trans_sf"/>
</dbReference>
<dbReference type="EMBL" id="CP001630">
    <property type="protein sequence ID" value="ACU37804.1"/>
    <property type="molecule type" value="Genomic_DNA"/>
</dbReference>
<feature type="transmembrane region" description="Helical" evidence="1">
    <location>
        <begin position="285"/>
        <end position="304"/>
    </location>
</feature>
<dbReference type="PANTHER" id="PTHR23542:SF1">
    <property type="entry name" value="MAJOR FACILITATOR SUPERFAMILY (MFS) PROFILE DOMAIN-CONTAINING PROTEIN"/>
    <property type="match status" value="1"/>
</dbReference>
<feature type="transmembrane region" description="Helical" evidence="1">
    <location>
        <begin position="342"/>
        <end position="365"/>
    </location>
</feature>
<keyword evidence="1" id="KW-0472">Membrane</keyword>
<feature type="transmembrane region" description="Helical" evidence="1">
    <location>
        <begin position="151"/>
        <end position="173"/>
    </location>
</feature>
<dbReference type="STRING" id="446462.Amir_3935"/>
<dbReference type="SUPFAM" id="SSF103473">
    <property type="entry name" value="MFS general substrate transporter"/>
    <property type="match status" value="1"/>
</dbReference>
<dbReference type="Pfam" id="PF07690">
    <property type="entry name" value="MFS_1"/>
    <property type="match status" value="1"/>
</dbReference>
<evidence type="ECO:0000256" key="1">
    <source>
        <dbReference type="SAM" id="Phobius"/>
    </source>
</evidence>
<feature type="transmembrane region" description="Helical" evidence="1">
    <location>
        <begin position="371"/>
        <end position="390"/>
    </location>
</feature>
<gene>
    <name evidence="2" type="ordered locus">Amir_3935</name>
</gene>
<feature type="transmembrane region" description="Helical" evidence="1">
    <location>
        <begin position="27"/>
        <end position="50"/>
    </location>
</feature>
<dbReference type="HOGENOM" id="CLU_033532_3_0_11"/>
<dbReference type="InterPro" id="IPR011701">
    <property type="entry name" value="MFS"/>
</dbReference>
<accession>C6WEK4</accession>
<proteinExistence type="predicted"/>
<protein>
    <submittedName>
        <fullName evidence="2">Major facilitator superfamily MFS_1</fullName>
    </submittedName>
</protein>
<organism evidence="2 3">
    <name type="scientific">Actinosynnema mirum (strain ATCC 29888 / DSM 43827 / JCM 3225 / NBRC 14064 / NCIMB 13271 / NRRL B-12336 / IMRU 3971 / 101)</name>
    <dbReference type="NCBI Taxonomy" id="446462"/>
    <lineage>
        <taxon>Bacteria</taxon>
        <taxon>Bacillati</taxon>
        <taxon>Actinomycetota</taxon>
        <taxon>Actinomycetes</taxon>
        <taxon>Pseudonocardiales</taxon>
        <taxon>Pseudonocardiaceae</taxon>
        <taxon>Actinosynnema</taxon>
    </lineage>
</organism>
<name>C6WEK4_ACTMD</name>
<dbReference type="Gene3D" id="1.20.1250.20">
    <property type="entry name" value="MFS general substrate transporter like domains"/>
    <property type="match status" value="1"/>
</dbReference>
<keyword evidence="1" id="KW-1133">Transmembrane helix</keyword>
<feature type="transmembrane region" description="Helical" evidence="1">
    <location>
        <begin position="224"/>
        <end position="247"/>
    </location>
</feature>
<feature type="transmembrane region" description="Helical" evidence="1">
    <location>
        <begin position="90"/>
        <end position="107"/>
    </location>
</feature>
<keyword evidence="3" id="KW-1185">Reference proteome</keyword>
<dbReference type="AlphaFoldDB" id="C6WEK4"/>
<dbReference type="PANTHER" id="PTHR23542">
    <property type="match status" value="1"/>
</dbReference>
<feature type="transmembrane region" description="Helical" evidence="1">
    <location>
        <begin position="253"/>
        <end position="273"/>
    </location>
</feature>
<feature type="transmembrane region" description="Helical" evidence="1">
    <location>
        <begin position="179"/>
        <end position="196"/>
    </location>
</feature>
<keyword evidence="1" id="KW-0812">Transmembrane</keyword>
<dbReference type="KEGG" id="ami:Amir_3935"/>
<dbReference type="Proteomes" id="UP000002213">
    <property type="component" value="Chromosome"/>
</dbReference>